<dbReference type="OrthoDB" id="3031538at2759"/>
<dbReference type="SUPFAM" id="SSF57701">
    <property type="entry name" value="Zn2/Cys6 DNA-binding domain"/>
    <property type="match status" value="1"/>
</dbReference>
<dbReference type="InterPro" id="IPR052400">
    <property type="entry name" value="Zn2-C6_fungal_TF"/>
</dbReference>
<dbReference type="SMART" id="SM00066">
    <property type="entry name" value="GAL4"/>
    <property type="match status" value="1"/>
</dbReference>
<dbReference type="CDD" id="cd00067">
    <property type="entry name" value="GAL4"/>
    <property type="match status" value="1"/>
</dbReference>
<keyword evidence="3" id="KW-0804">Transcription</keyword>
<name>A0A9W9GBH4_9EURO</name>
<dbReference type="InterPro" id="IPR021858">
    <property type="entry name" value="Fun_TF"/>
</dbReference>
<dbReference type="GO" id="GO:0000981">
    <property type="term" value="F:DNA-binding transcription factor activity, RNA polymerase II-specific"/>
    <property type="evidence" value="ECO:0007669"/>
    <property type="project" value="InterPro"/>
</dbReference>
<organism evidence="7 8">
    <name type="scientific">Penicillium angulare</name>
    <dbReference type="NCBI Taxonomy" id="116970"/>
    <lineage>
        <taxon>Eukaryota</taxon>
        <taxon>Fungi</taxon>
        <taxon>Dikarya</taxon>
        <taxon>Ascomycota</taxon>
        <taxon>Pezizomycotina</taxon>
        <taxon>Eurotiomycetes</taxon>
        <taxon>Eurotiomycetidae</taxon>
        <taxon>Eurotiales</taxon>
        <taxon>Aspergillaceae</taxon>
        <taxon>Penicillium</taxon>
    </lineage>
</organism>
<gene>
    <name evidence="7" type="ORF">N7456_000146</name>
</gene>
<protein>
    <recommendedName>
        <fullName evidence="6">Zn(2)-C6 fungal-type domain-containing protein</fullName>
    </recommendedName>
</protein>
<feature type="region of interest" description="Disordered" evidence="5">
    <location>
        <begin position="1"/>
        <end position="25"/>
    </location>
</feature>
<evidence type="ECO:0000313" key="7">
    <source>
        <dbReference type="EMBL" id="KAJ5115798.1"/>
    </source>
</evidence>
<dbReference type="InterPro" id="IPR036864">
    <property type="entry name" value="Zn2-C6_fun-type_DNA-bd_sf"/>
</dbReference>
<reference evidence="7" key="2">
    <citation type="journal article" date="2023" name="IMA Fungus">
        <title>Comparative genomic study of the Penicillium genus elucidates a diverse pangenome and 15 lateral gene transfer events.</title>
        <authorList>
            <person name="Petersen C."/>
            <person name="Sorensen T."/>
            <person name="Nielsen M.R."/>
            <person name="Sondergaard T.E."/>
            <person name="Sorensen J.L."/>
            <person name="Fitzpatrick D.A."/>
            <person name="Frisvad J.C."/>
            <person name="Nielsen K.L."/>
        </authorList>
    </citation>
    <scope>NUCLEOTIDE SEQUENCE</scope>
    <source>
        <strain evidence="7">IBT 30069</strain>
    </source>
</reference>
<dbReference type="GO" id="GO:0003677">
    <property type="term" value="F:DNA binding"/>
    <property type="evidence" value="ECO:0007669"/>
    <property type="project" value="UniProtKB-KW"/>
</dbReference>
<proteinExistence type="predicted"/>
<evidence type="ECO:0000313" key="8">
    <source>
        <dbReference type="Proteomes" id="UP001149165"/>
    </source>
</evidence>
<dbReference type="PROSITE" id="PS50048">
    <property type="entry name" value="ZN2_CY6_FUNGAL_2"/>
    <property type="match status" value="1"/>
</dbReference>
<dbReference type="Pfam" id="PF00172">
    <property type="entry name" value="Zn_clus"/>
    <property type="match status" value="1"/>
</dbReference>
<reference evidence="7" key="1">
    <citation type="submission" date="2022-11" db="EMBL/GenBank/DDBJ databases">
        <authorList>
            <person name="Petersen C."/>
        </authorList>
    </citation>
    <scope>NUCLEOTIDE SEQUENCE</scope>
    <source>
        <strain evidence="7">IBT 30069</strain>
    </source>
</reference>
<dbReference type="PROSITE" id="PS00463">
    <property type="entry name" value="ZN2_CY6_FUNGAL_1"/>
    <property type="match status" value="1"/>
</dbReference>
<dbReference type="Gene3D" id="4.10.240.10">
    <property type="entry name" value="Zn(2)-C6 fungal-type DNA-binding domain"/>
    <property type="match status" value="1"/>
</dbReference>
<dbReference type="InterPro" id="IPR001138">
    <property type="entry name" value="Zn2Cys6_DnaBD"/>
</dbReference>
<dbReference type="Pfam" id="PF11951">
    <property type="entry name" value="Fungal_trans_2"/>
    <property type="match status" value="1"/>
</dbReference>
<keyword evidence="1" id="KW-0805">Transcription regulation</keyword>
<keyword evidence="8" id="KW-1185">Reference proteome</keyword>
<evidence type="ECO:0000259" key="6">
    <source>
        <dbReference type="PROSITE" id="PS50048"/>
    </source>
</evidence>
<evidence type="ECO:0000256" key="4">
    <source>
        <dbReference type="ARBA" id="ARBA00023242"/>
    </source>
</evidence>
<accession>A0A9W9GBH4</accession>
<evidence type="ECO:0000256" key="5">
    <source>
        <dbReference type="SAM" id="MobiDB-lite"/>
    </source>
</evidence>
<dbReference type="EMBL" id="JAPQKH010000001">
    <property type="protein sequence ID" value="KAJ5115798.1"/>
    <property type="molecule type" value="Genomic_DNA"/>
</dbReference>
<dbReference type="PANTHER" id="PTHR47657">
    <property type="entry name" value="STEROL REGULATORY ELEMENT-BINDING PROTEIN ECM22"/>
    <property type="match status" value="1"/>
</dbReference>
<evidence type="ECO:0000256" key="1">
    <source>
        <dbReference type="ARBA" id="ARBA00023015"/>
    </source>
</evidence>
<evidence type="ECO:0000256" key="2">
    <source>
        <dbReference type="ARBA" id="ARBA00023125"/>
    </source>
</evidence>
<feature type="domain" description="Zn(2)-C6 fungal-type" evidence="6">
    <location>
        <begin position="31"/>
        <end position="61"/>
    </location>
</feature>
<evidence type="ECO:0000256" key="3">
    <source>
        <dbReference type="ARBA" id="ARBA00023163"/>
    </source>
</evidence>
<dbReference type="AlphaFoldDB" id="A0A9W9GBH4"/>
<comment type="caution">
    <text evidence="7">The sequence shown here is derived from an EMBL/GenBank/DDBJ whole genome shotgun (WGS) entry which is preliminary data.</text>
</comment>
<feature type="compositionally biased region" description="Polar residues" evidence="5">
    <location>
        <begin position="1"/>
        <end position="19"/>
    </location>
</feature>
<dbReference type="GO" id="GO:0008270">
    <property type="term" value="F:zinc ion binding"/>
    <property type="evidence" value="ECO:0007669"/>
    <property type="project" value="InterPro"/>
</dbReference>
<dbReference type="Proteomes" id="UP001149165">
    <property type="component" value="Unassembled WGS sequence"/>
</dbReference>
<keyword evidence="2" id="KW-0238">DNA-binding</keyword>
<keyword evidence="4" id="KW-0539">Nucleus</keyword>
<dbReference type="PANTHER" id="PTHR47657:SF11">
    <property type="entry name" value="FINGER DOMAIN PROTEIN, PUTATIVE (AFU_ORTHOLOGUE AFUA_1G01650)-RELATED"/>
    <property type="match status" value="1"/>
</dbReference>
<sequence>MNNPSQAKQAMSSSSTTNTQEHKTRRRTRFGCRNCKLRKLKCDESKPHCQRCSSFGILCNFISNVSDLQPIVSDTGNPFILSEKAEPHPPITSAVWTADRSTSFQLDAKSQDFITRYLGLSLITQNDPSMMSVNRKLLELAFAHPLLMHASLAVAFAYDRHLNSSSGSRRSLEECYHSSQSIALFNKRLSSPIDAKDKDPIWGTAAALAMLSFSSLDSCVPEESWPLKSKSPGYSDLAWLDMINGKMSLWNTIDPLRPESIFHVMAASFTDMFSPLPTMGVDGIPESLVNMCLLNDSSTAENNAYFSAAHAISRLIGLPDYEITAGQVQLFASSIHGPYRMLLQEKDPVALMLLYMWYRKAGRCIWWIDLRARVECPAICTYLQLYHSKDDRVKHFLSERIGDGECAPGSEGRLETDLIMCSFRV</sequence>